<protein>
    <submittedName>
        <fullName evidence="1">Uncharacterized protein</fullName>
    </submittedName>
</protein>
<reference evidence="1" key="1">
    <citation type="submission" date="2020-03" db="EMBL/GenBank/DDBJ databases">
        <title>The deep terrestrial virosphere.</title>
        <authorList>
            <person name="Holmfeldt K."/>
            <person name="Nilsson E."/>
            <person name="Simone D."/>
            <person name="Lopez-Fernandez M."/>
            <person name="Wu X."/>
            <person name="de Brujin I."/>
            <person name="Lundin D."/>
            <person name="Andersson A."/>
            <person name="Bertilsson S."/>
            <person name="Dopson M."/>
        </authorList>
    </citation>
    <scope>NUCLEOTIDE SEQUENCE</scope>
    <source>
        <strain evidence="1">MM415B04874</strain>
    </source>
</reference>
<dbReference type="EMBL" id="MT143384">
    <property type="protein sequence ID" value="QJA96276.1"/>
    <property type="molecule type" value="Genomic_DNA"/>
</dbReference>
<evidence type="ECO:0000313" key="1">
    <source>
        <dbReference type="EMBL" id="QJA96276.1"/>
    </source>
</evidence>
<proteinExistence type="predicted"/>
<gene>
    <name evidence="1" type="ORF">MM415B04874_0013</name>
</gene>
<name>A0A6M3LLX3_9ZZZZ</name>
<accession>A0A6M3LLX3</accession>
<organism evidence="1">
    <name type="scientific">viral metagenome</name>
    <dbReference type="NCBI Taxonomy" id="1070528"/>
    <lineage>
        <taxon>unclassified sequences</taxon>
        <taxon>metagenomes</taxon>
        <taxon>organismal metagenomes</taxon>
    </lineage>
</organism>
<dbReference type="AlphaFoldDB" id="A0A6M3LLX3"/>
<sequence>MSTLKRIKFRSGAADFLDGTPELGEYLLVRADGSDIDRNNAIGAADDWYLRTFQGDEPLSYGALVDAVLQAAIGLGVD</sequence>